<feature type="compositionally biased region" description="Polar residues" evidence="11">
    <location>
        <begin position="552"/>
        <end position="562"/>
    </location>
</feature>
<evidence type="ECO:0000256" key="12">
    <source>
        <dbReference type="SAM" id="Phobius"/>
    </source>
</evidence>
<gene>
    <name evidence="14" type="ORF">OTU49_000919</name>
</gene>
<dbReference type="CDD" id="cd15210">
    <property type="entry name" value="7tmA_GPR84-like"/>
    <property type="match status" value="1"/>
</dbReference>
<evidence type="ECO:0000313" key="14">
    <source>
        <dbReference type="EMBL" id="KAK8743927.1"/>
    </source>
</evidence>
<evidence type="ECO:0000256" key="11">
    <source>
        <dbReference type="SAM" id="MobiDB-lite"/>
    </source>
</evidence>
<evidence type="ECO:0000256" key="6">
    <source>
        <dbReference type="ARBA" id="ARBA00023040"/>
    </source>
</evidence>
<keyword evidence="6 10" id="KW-0297">G-protein coupled receptor</keyword>
<evidence type="ECO:0000256" key="8">
    <source>
        <dbReference type="ARBA" id="ARBA00023170"/>
    </source>
</evidence>
<keyword evidence="8 10" id="KW-0675">Receptor</keyword>
<feature type="transmembrane region" description="Helical" evidence="12">
    <location>
        <begin position="385"/>
        <end position="406"/>
    </location>
</feature>
<evidence type="ECO:0000256" key="7">
    <source>
        <dbReference type="ARBA" id="ARBA00023136"/>
    </source>
</evidence>
<feature type="transmembrane region" description="Helical" evidence="12">
    <location>
        <begin position="271"/>
        <end position="295"/>
    </location>
</feature>
<dbReference type="EMBL" id="JARKIK010000023">
    <property type="protein sequence ID" value="KAK8743929.1"/>
    <property type="molecule type" value="Genomic_DNA"/>
</dbReference>
<dbReference type="PANTHER" id="PTHR24228">
    <property type="entry name" value="B2 BRADYKININ RECEPTOR/ANGIOTENSIN II RECEPTOR"/>
    <property type="match status" value="1"/>
</dbReference>
<evidence type="ECO:0000256" key="4">
    <source>
        <dbReference type="ARBA" id="ARBA00022692"/>
    </source>
</evidence>
<feature type="domain" description="G-protein coupled receptors family 1 profile" evidence="13">
    <location>
        <begin position="286"/>
        <end position="719"/>
    </location>
</feature>
<keyword evidence="7 12" id="KW-0472">Membrane</keyword>
<evidence type="ECO:0000256" key="1">
    <source>
        <dbReference type="ARBA" id="ARBA00004651"/>
    </source>
</evidence>
<comment type="caution">
    <text evidence="14">The sequence shown here is derived from an EMBL/GenBank/DDBJ whole genome shotgun (WGS) entry which is preliminary data.</text>
</comment>
<dbReference type="PROSITE" id="PS00237">
    <property type="entry name" value="G_PROTEIN_RECEP_F1_1"/>
    <property type="match status" value="1"/>
</dbReference>
<evidence type="ECO:0000256" key="5">
    <source>
        <dbReference type="ARBA" id="ARBA00022989"/>
    </source>
</evidence>
<keyword evidence="4 10" id="KW-0812">Transmembrane</keyword>
<keyword evidence="3" id="KW-1003">Cell membrane</keyword>
<dbReference type="PRINTS" id="PR00237">
    <property type="entry name" value="GPCRRHODOPSN"/>
</dbReference>
<evidence type="ECO:0000256" key="9">
    <source>
        <dbReference type="ARBA" id="ARBA00023224"/>
    </source>
</evidence>
<dbReference type="EMBL" id="JARKIK010000023">
    <property type="protein sequence ID" value="KAK8743927.1"/>
    <property type="molecule type" value="Genomic_DNA"/>
</dbReference>
<dbReference type="Gene3D" id="1.20.1070.10">
    <property type="entry name" value="Rhodopsin 7-helix transmembrane proteins"/>
    <property type="match status" value="2"/>
</dbReference>
<feature type="transmembrane region" description="Helical" evidence="12">
    <location>
        <begin position="347"/>
        <end position="365"/>
    </location>
</feature>
<comment type="subcellular location">
    <subcellularLocation>
        <location evidence="1">Cell membrane</location>
        <topology evidence="1">Multi-pass membrane protein</topology>
    </subcellularLocation>
</comment>
<name>A0AAW0XHQ7_CHEQU</name>
<organism evidence="14 15">
    <name type="scientific">Cherax quadricarinatus</name>
    <name type="common">Australian red claw crayfish</name>
    <dbReference type="NCBI Taxonomy" id="27406"/>
    <lineage>
        <taxon>Eukaryota</taxon>
        <taxon>Metazoa</taxon>
        <taxon>Ecdysozoa</taxon>
        <taxon>Arthropoda</taxon>
        <taxon>Crustacea</taxon>
        <taxon>Multicrustacea</taxon>
        <taxon>Malacostraca</taxon>
        <taxon>Eumalacostraca</taxon>
        <taxon>Eucarida</taxon>
        <taxon>Decapoda</taxon>
        <taxon>Pleocyemata</taxon>
        <taxon>Astacidea</taxon>
        <taxon>Parastacoidea</taxon>
        <taxon>Parastacidae</taxon>
        <taxon>Cherax</taxon>
    </lineage>
</organism>
<feature type="region of interest" description="Disordered" evidence="11">
    <location>
        <begin position="524"/>
        <end position="589"/>
    </location>
</feature>
<reference evidence="14 15" key="1">
    <citation type="journal article" date="2024" name="BMC Genomics">
        <title>Genome assembly of redclaw crayfish (Cherax quadricarinatus) provides insights into its immune adaptation and hypoxia tolerance.</title>
        <authorList>
            <person name="Liu Z."/>
            <person name="Zheng J."/>
            <person name="Li H."/>
            <person name="Fang K."/>
            <person name="Wang S."/>
            <person name="He J."/>
            <person name="Zhou D."/>
            <person name="Weng S."/>
            <person name="Chi M."/>
            <person name="Gu Z."/>
            <person name="He J."/>
            <person name="Li F."/>
            <person name="Wang M."/>
        </authorList>
    </citation>
    <scope>NUCLEOTIDE SEQUENCE [LARGE SCALE GENOMIC DNA]</scope>
    <source>
        <strain evidence="14">ZL_2023a</strain>
    </source>
</reference>
<dbReference type="GO" id="GO:0005886">
    <property type="term" value="C:plasma membrane"/>
    <property type="evidence" value="ECO:0007669"/>
    <property type="project" value="UniProtKB-SubCell"/>
</dbReference>
<accession>A0AAW0XHQ7</accession>
<feature type="transmembrane region" description="Helical" evidence="12">
    <location>
        <begin position="668"/>
        <end position="686"/>
    </location>
</feature>
<dbReference type="EMBL" id="JARKIK010000023">
    <property type="protein sequence ID" value="KAK8743932.1"/>
    <property type="molecule type" value="Genomic_DNA"/>
</dbReference>
<dbReference type="EMBL" id="JARKIK010000023">
    <property type="protein sequence ID" value="KAK8743931.1"/>
    <property type="molecule type" value="Genomic_DNA"/>
</dbReference>
<dbReference type="InterPro" id="IPR017452">
    <property type="entry name" value="GPCR_Rhodpsn_7TM"/>
</dbReference>
<feature type="region of interest" description="Disordered" evidence="11">
    <location>
        <begin position="42"/>
        <end position="65"/>
    </location>
</feature>
<dbReference type="SUPFAM" id="SSF81321">
    <property type="entry name" value="Family A G protein-coupled receptor-like"/>
    <property type="match status" value="1"/>
</dbReference>
<evidence type="ECO:0000256" key="2">
    <source>
        <dbReference type="ARBA" id="ARBA00010663"/>
    </source>
</evidence>
<dbReference type="Pfam" id="PF00001">
    <property type="entry name" value="7tm_1"/>
    <property type="match status" value="1"/>
</dbReference>
<evidence type="ECO:0000256" key="3">
    <source>
        <dbReference type="ARBA" id="ARBA00022475"/>
    </source>
</evidence>
<feature type="transmembrane region" description="Helical" evidence="12">
    <location>
        <begin position="698"/>
        <end position="722"/>
    </location>
</feature>
<dbReference type="EMBL" id="JARKIK010000023">
    <property type="protein sequence ID" value="KAK8743930.1"/>
    <property type="molecule type" value="Genomic_DNA"/>
</dbReference>
<feature type="compositionally biased region" description="Basic and acidic residues" evidence="11">
    <location>
        <begin position="525"/>
        <end position="551"/>
    </location>
</feature>
<keyword evidence="5 12" id="KW-1133">Transmembrane helix</keyword>
<dbReference type="PANTHER" id="PTHR24228:SF74">
    <property type="entry name" value="G-PROTEIN COUPLED RECEPTORS FAMILY 1 PROFILE DOMAIN-CONTAINING PROTEIN"/>
    <property type="match status" value="1"/>
</dbReference>
<evidence type="ECO:0000259" key="13">
    <source>
        <dbReference type="PROSITE" id="PS50262"/>
    </source>
</evidence>
<dbReference type="PROSITE" id="PS50262">
    <property type="entry name" value="G_PROTEIN_RECEP_F1_2"/>
    <property type="match status" value="1"/>
</dbReference>
<dbReference type="GO" id="GO:0004930">
    <property type="term" value="F:G protein-coupled receptor activity"/>
    <property type="evidence" value="ECO:0007669"/>
    <property type="project" value="UniProtKB-KW"/>
</dbReference>
<feature type="transmembrane region" description="Helical" evidence="12">
    <location>
        <begin position="307"/>
        <end position="327"/>
    </location>
</feature>
<evidence type="ECO:0000256" key="10">
    <source>
        <dbReference type="RuleBase" id="RU000688"/>
    </source>
</evidence>
<keyword evidence="15" id="KW-1185">Reference proteome</keyword>
<comment type="similarity">
    <text evidence="2 10">Belongs to the G-protein coupled receptor 1 family.</text>
</comment>
<dbReference type="EMBL" id="JARKIK010000023">
    <property type="protein sequence ID" value="KAK8743928.1"/>
    <property type="molecule type" value="Genomic_DNA"/>
</dbReference>
<feature type="compositionally biased region" description="Low complexity" evidence="11">
    <location>
        <begin position="46"/>
        <end position="57"/>
    </location>
</feature>
<evidence type="ECO:0000313" key="15">
    <source>
        <dbReference type="Proteomes" id="UP001445076"/>
    </source>
</evidence>
<proteinExistence type="inferred from homology"/>
<sequence length="751" mass="81206">MTAAGESEPPGAEAALHVWLSGTGAGTPAWPSVPGGLHQVIQGSQLPLPTGDGPDLPARGRRSDAASVNNVSYSLLSPEENQSERVKNMTESIMHQVLGSVYSDLHSVNVSDMKQGRADDGRVGPSIHSVSVSEYNFTSSKDLSGLLSAGEMENGTNSFSEEDRANTFISVLMGSASPATDNGEANASKNSSAIIKEALSFTLEASEETLASAEDGGGLQRMIGGTEWPYLSALTHNLSYHHHPSVTTNLANVTNGRETLFADYPPHLLDFAVFCCVLFIVLGVPGNLITIIALVKCKKVHNATAVFIINLTLSDLMFGVFNLPLAASLFGHRAWVHTGFLCLLFPILRYGLVAVSVFTVLAITINRYIMIAHPRLYHRLYTRTWLAIMVVATWIGAFGALVPTLLEFWGTFGLDPAIGSCTILPDRDGNSPKEFLFVFAFVLPCVAICVCYARIFCIVHRADMKSHSHGQKFLKVNGKRHKNVASPCTADPPTLQTLHATPLHDRLQVETLVKLSTSSNSVKVEIVEPREEAQKDEEIKKEENGRGEHENQPATHTPSPEATPTGAAKGDNSFLKTEANGFSGHSSDEGVGVSAAACSPIRICPPSAPESPASVKSEMNTNSGLERRASTISGKGGTFSHLRGTFRRTRAGSFIARQPTLSAKDRRLLKMILVIFLSFVACYLPITLVKTFSKDDNPVLNILGLLLIYMTTCINPIIYVVMSSEYRQAYVSLLTCKRDHDPANRSITKIS</sequence>
<dbReference type="Proteomes" id="UP001445076">
    <property type="component" value="Unassembled WGS sequence"/>
</dbReference>
<dbReference type="SMART" id="SM01381">
    <property type="entry name" value="7TM_GPCR_Srsx"/>
    <property type="match status" value="1"/>
</dbReference>
<reference evidence="14" key="2">
    <citation type="submission" date="2024-01" db="EMBL/GenBank/DDBJ databases">
        <authorList>
            <person name="He J."/>
            <person name="Wang M."/>
            <person name="Zheng J."/>
            <person name="Liu Z."/>
        </authorList>
    </citation>
    <scope>NUCLEOTIDE SEQUENCE</scope>
    <source>
        <strain evidence="14">ZL_2023a</strain>
        <tissue evidence="14">Muscle</tissue>
    </source>
</reference>
<dbReference type="AlphaFoldDB" id="A0AAW0XHQ7"/>
<keyword evidence="9 10" id="KW-0807">Transducer</keyword>
<dbReference type="EMBL" id="JARKIK010000023">
    <property type="protein sequence ID" value="KAK8743933.1"/>
    <property type="molecule type" value="Genomic_DNA"/>
</dbReference>
<dbReference type="InterPro" id="IPR000276">
    <property type="entry name" value="GPCR_Rhodpsn"/>
</dbReference>
<feature type="transmembrane region" description="Helical" evidence="12">
    <location>
        <begin position="435"/>
        <end position="457"/>
    </location>
</feature>
<protein>
    <recommendedName>
        <fullName evidence="13">G-protein coupled receptors family 1 profile domain-containing protein</fullName>
    </recommendedName>
</protein>